<keyword evidence="3" id="KW-1185">Reference proteome</keyword>
<feature type="compositionally biased region" description="Polar residues" evidence="1">
    <location>
        <begin position="216"/>
        <end position="240"/>
    </location>
</feature>
<feature type="compositionally biased region" description="Low complexity" evidence="1">
    <location>
        <begin position="329"/>
        <end position="342"/>
    </location>
</feature>
<gene>
    <name evidence="2" type="ORF">D9757_007641</name>
</gene>
<feature type="region of interest" description="Disordered" evidence="1">
    <location>
        <begin position="322"/>
        <end position="348"/>
    </location>
</feature>
<feature type="compositionally biased region" description="Pro residues" evidence="1">
    <location>
        <begin position="206"/>
        <end position="215"/>
    </location>
</feature>
<comment type="caution">
    <text evidence="2">The sequence shown here is derived from an EMBL/GenBank/DDBJ whole genome shotgun (WGS) entry which is preliminary data.</text>
</comment>
<dbReference type="Proteomes" id="UP000518752">
    <property type="component" value="Unassembled WGS sequence"/>
</dbReference>
<feature type="region of interest" description="Disordered" evidence="1">
    <location>
        <begin position="1"/>
        <end position="27"/>
    </location>
</feature>
<dbReference type="EMBL" id="JAACJN010000070">
    <property type="protein sequence ID" value="KAF5379296.1"/>
    <property type="molecule type" value="Genomic_DNA"/>
</dbReference>
<protein>
    <submittedName>
        <fullName evidence="2">Uncharacterized protein</fullName>
    </submittedName>
</protein>
<reference evidence="2 3" key="1">
    <citation type="journal article" date="2020" name="ISME J.">
        <title>Uncovering the hidden diversity of litter-decomposition mechanisms in mushroom-forming fungi.</title>
        <authorList>
            <person name="Floudas D."/>
            <person name="Bentzer J."/>
            <person name="Ahren D."/>
            <person name="Johansson T."/>
            <person name="Persson P."/>
            <person name="Tunlid A."/>
        </authorList>
    </citation>
    <scope>NUCLEOTIDE SEQUENCE [LARGE SCALE GENOMIC DNA]</scope>
    <source>
        <strain evidence="2 3">CBS 406.79</strain>
    </source>
</reference>
<evidence type="ECO:0000256" key="1">
    <source>
        <dbReference type="SAM" id="MobiDB-lite"/>
    </source>
</evidence>
<feature type="compositionally biased region" description="Polar residues" evidence="1">
    <location>
        <begin position="1"/>
        <end position="11"/>
    </location>
</feature>
<accession>A0A8H5M3F7</accession>
<proteinExistence type="predicted"/>
<sequence length="348" mass="38441">MGRALYSTTYTPVIREPSPSPYEKWSISNPFDPDSEAFFESAQYEAFLPTPLPTTRSNEPPRIDTTGVTTTRSGDVLPRFQISNPMILDSVPHDLPEVESPVSASRSLGEDTEQSNSALSAMADGSDTDDPIRMLSELVTEYRRMRRENSAHPRLSLTEILRQMDEELNQGDRRQPQRYLPPLDYSSSSSGTPSPIADSPDSPIFFPSPPSPPPMSRQTNSLTTVSETVSGPHSSVAESSEQLEDDSLDMVDSSHREVEIEEEAAPASSVPSIPISVPRSHLRNSIHIHRGNPGSFGFDVGLDMSPPPSVSPRLYNWSRTRPESNAHYSPSSYTRRSSYIPITHGSRI</sequence>
<dbReference type="OrthoDB" id="3265863at2759"/>
<evidence type="ECO:0000313" key="2">
    <source>
        <dbReference type="EMBL" id="KAF5379296.1"/>
    </source>
</evidence>
<organism evidence="2 3">
    <name type="scientific">Collybiopsis confluens</name>
    <dbReference type="NCBI Taxonomy" id="2823264"/>
    <lineage>
        <taxon>Eukaryota</taxon>
        <taxon>Fungi</taxon>
        <taxon>Dikarya</taxon>
        <taxon>Basidiomycota</taxon>
        <taxon>Agaricomycotina</taxon>
        <taxon>Agaricomycetes</taxon>
        <taxon>Agaricomycetidae</taxon>
        <taxon>Agaricales</taxon>
        <taxon>Marasmiineae</taxon>
        <taxon>Omphalotaceae</taxon>
        <taxon>Collybiopsis</taxon>
    </lineage>
</organism>
<feature type="compositionally biased region" description="Low complexity" evidence="1">
    <location>
        <begin position="186"/>
        <end position="205"/>
    </location>
</feature>
<feature type="region of interest" description="Disordered" evidence="1">
    <location>
        <begin position="90"/>
        <end position="132"/>
    </location>
</feature>
<feature type="region of interest" description="Disordered" evidence="1">
    <location>
        <begin position="169"/>
        <end position="273"/>
    </location>
</feature>
<feature type="region of interest" description="Disordered" evidence="1">
    <location>
        <begin position="49"/>
        <end position="72"/>
    </location>
</feature>
<evidence type="ECO:0000313" key="3">
    <source>
        <dbReference type="Proteomes" id="UP000518752"/>
    </source>
</evidence>
<dbReference type="AlphaFoldDB" id="A0A8H5M3F7"/>
<name>A0A8H5M3F7_9AGAR</name>